<dbReference type="Proteomes" id="UP000235388">
    <property type="component" value="Unassembled WGS sequence"/>
</dbReference>
<sequence>MAPNTPLFLSQYSASDRPESTPAPANRRTLSPRDTGTSDKFDNDDASWHGKVTTRTRITACTTVAADNEDPFSPSSDPEDPDIPEHVPKVPKDNELEDELENHPRLQTTMLALLGVEGNQEAIETQLAQMTNEETIAALLCTHAAVIKRLDNLAALMAGGPTQTPPVPNPVSPLFHEEQVRTHVYPGVFKDYIRRIAREAMLDKTLEAYGRDRQERSLFRTVMAQLALQLPTFKRANLPPKYLLDDQLAIAHVVAQVKSQLKHVRHKARNVLLTGMNPKDPPGYIPPLDEPSRLLWRHFMGGNTTMSDDQVTALLDLRPLLCTWFAFLRLATIHNHVSDALRNVSQWDQINCRLAQMRTLPVNYTRHWHRMLCSKDTQLFGPAPMRADLDIEQLACPTHAEVNARIAAQGARE</sequence>
<evidence type="ECO:0000313" key="2">
    <source>
        <dbReference type="EMBL" id="PLW26032.1"/>
    </source>
</evidence>
<dbReference type="EMBL" id="PGCJ01000568">
    <property type="protein sequence ID" value="PLW26032.1"/>
    <property type="molecule type" value="Genomic_DNA"/>
</dbReference>
<accession>A0A2N5TKJ5</accession>
<protein>
    <submittedName>
        <fullName evidence="2">Uncharacterized protein</fullName>
    </submittedName>
</protein>
<reference evidence="2 3" key="1">
    <citation type="submission" date="2017-11" db="EMBL/GenBank/DDBJ databases">
        <title>De novo assembly and phasing of dikaryotic genomes from two isolates of Puccinia coronata f. sp. avenae, the causal agent of oat crown rust.</title>
        <authorList>
            <person name="Miller M.E."/>
            <person name="Zhang Y."/>
            <person name="Omidvar V."/>
            <person name="Sperschneider J."/>
            <person name="Schwessinger B."/>
            <person name="Raley C."/>
            <person name="Palmer J.M."/>
            <person name="Garnica D."/>
            <person name="Upadhyaya N."/>
            <person name="Rathjen J."/>
            <person name="Taylor J.M."/>
            <person name="Park R.F."/>
            <person name="Dodds P.N."/>
            <person name="Hirsch C.D."/>
            <person name="Kianian S.F."/>
            <person name="Figueroa M."/>
        </authorList>
    </citation>
    <scope>NUCLEOTIDE SEQUENCE [LARGE SCALE GENOMIC DNA]</scope>
    <source>
        <strain evidence="2">12NC29</strain>
    </source>
</reference>
<name>A0A2N5TKJ5_9BASI</name>
<dbReference type="OrthoDB" id="2498923at2759"/>
<keyword evidence="3" id="KW-1185">Reference proteome</keyword>
<feature type="region of interest" description="Disordered" evidence="1">
    <location>
        <begin position="64"/>
        <end position="90"/>
    </location>
</feature>
<feature type="compositionally biased region" description="Low complexity" evidence="1">
    <location>
        <begin position="64"/>
        <end position="76"/>
    </location>
</feature>
<organism evidence="2 3">
    <name type="scientific">Puccinia coronata f. sp. avenae</name>
    <dbReference type="NCBI Taxonomy" id="200324"/>
    <lineage>
        <taxon>Eukaryota</taxon>
        <taxon>Fungi</taxon>
        <taxon>Dikarya</taxon>
        <taxon>Basidiomycota</taxon>
        <taxon>Pucciniomycotina</taxon>
        <taxon>Pucciniomycetes</taxon>
        <taxon>Pucciniales</taxon>
        <taxon>Pucciniaceae</taxon>
        <taxon>Puccinia</taxon>
    </lineage>
</organism>
<evidence type="ECO:0000256" key="1">
    <source>
        <dbReference type="SAM" id="MobiDB-lite"/>
    </source>
</evidence>
<comment type="caution">
    <text evidence="2">The sequence shown here is derived from an EMBL/GenBank/DDBJ whole genome shotgun (WGS) entry which is preliminary data.</text>
</comment>
<evidence type="ECO:0000313" key="3">
    <source>
        <dbReference type="Proteomes" id="UP000235388"/>
    </source>
</evidence>
<feature type="compositionally biased region" description="Basic and acidic residues" evidence="1">
    <location>
        <begin position="36"/>
        <end position="48"/>
    </location>
</feature>
<feature type="region of interest" description="Disordered" evidence="1">
    <location>
        <begin position="1"/>
        <end position="51"/>
    </location>
</feature>
<proteinExistence type="predicted"/>
<gene>
    <name evidence="2" type="ORF">PCANC_22402</name>
</gene>
<dbReference type="AlphaFoldDB" id="A0A2N5TKJ5"/>